<name>A0A1H6E2M6_9ACTN</name>
<evidence type="ECO:0000313" key="3">
    <source>
        <dbReference type="Proteomes" id="UP000236754"/>
    </source>
</evidence>
<dbReference type="EMBL" id="FNVU01000023">
    <property type="protein sequence ID" value="SEG91374.1"/>
    <property type="molecule type" value="Genomic_DNA"/>
</dbReference>
<proteinExistence type="predicted"/>
<evidence type="ECO:0000313" key="2">
    <source>
        <dbReference type="EMBL" id="SEG91374.1"/>
    </source>
</evidence>
<keyword evidence="3" id="KW-1185">Reference proteome</keyword>
<reference evidence="2 3" key="1">
    <citation type="submission" date="2016-10" db="EMBL/GenBank/DDBJ databases">
        <authorList>
            <person name="de Groot N.N."/>
        </authorList>
    </citation>
    <scope>NUCLEOTIDE SEQUENCE [LARGE SCALE GENOMIC DNA]</scope>
    <source>
        <strain evidence="2 3">CGMCC 4.2023</strain>
    </source>
</reference>
<dbReference type="RefSeq" id="WP_103890096.1">
    <property type="nucleotide sequence ID" value="NZ_FNVU01000023.1"/>
</dbReference>
<accession>A0A1H6E2M6</accession>
<organism evidence="2 3">
    <name type="scientific">Actinacidiphila yanglinensis</name>
    <dbReference type="NCBI Taxonomy" id="310779"/>
    <lineage>
        <taxon>Bacteria</taxon>
        <taxon>Bacillati</taxon>
        <taxon>Actinomycetota</taxon>
        <taxon>Actinomycetes</taxon>
        <taxon>Kitasatosporales</taxon>
        <taxon>Streptomycetaceae</taxon>
        <taxon>Actinacidiphila</taxon>
    </lineage>
</organism>
<gene>
    <name evidence="2" type="ORF">SAMN05216223_12397</name>
</gene>
<feature type="region of interest" description="Disordered" evidence="1">
    <location>
        <begin position="63"/>
        <end position="90"/>
    </location>
</feature>
<dbReference type="OrthoDB" id="4319611at2"/>
<sequence length="225" mass="25022">MDVLVPDDPVFHARFQSLEEVFLRRLHRFQGAQGPESEDERMLLDAYDSWVRILVELPHWSHRPRRGDATREPRGKEDEDRTTDGIIPSGRTTYTLYGSRGDRLTSLYPVEVNAADLGCLTACVDLLTAAGPERVPPVAPLAATVPPQQPDALADVLRGVVQVLRLCPPHRLLRALRHVVPRGPVVSVTLSPAQDVEYRRFTEQFVTVLSAADPAAHTGHRSVHP</sequence>
<protein>
    <submittedName>
        <fullName evidence="2">Uncharacterized protein</fullName>
    </submittedName>
</protein>
<feature type="compositionally biased region" description="Basic and acidic residues" evidence="1">
    <location>
        <begin position="66"/>
        <end position="83"/>
    </location>
</feature>
<dbReference type="Proteomes" id="UP000236754">
    <property type="component" value="Unassembled WGS sequence"/>
</dbReference>
<evidence type="ECO:0000256" key="1">
    <source>
        <dbReference type="SAM" id="MobiDB-lite"/>
    </source>
</evidence>
<dbReference type="AlphaFoldDB" id="A0A1H6E2M6"/>